<comment type="caution">
    <text evidence="3">The sequence shown here is derived from an EMBL/GenBank/DDBJ whole genome shotgun (WGS) entry which is preliminary data.</text>
</comment>
<name>A0A5J5K5D5_9ACTN</name>
<dbReference type="EMBL" id="VYTZ01000004">
    <property type="protein sequence ID" value="KAA9378830.1"/>
    <property type="molecule type" value="Genomic_DNA"/>
</dbReference>
<accession>A0A5J5K5D5</accession>
<dbReference type="AlphaFoldDB" id="A0A5J5K5D5"/>
<feature type="chain" id="PRO_5039590741" evidence="2">
    <location>
        <begin position="30"/>
        <end position="112"/>
    </location>
</feature>
<feature type="signal peptide" evidence="2">
    <location>
        <begin position="1"/>
        <end position="29"/>
    </location>
</feature>
<reference evidence="3 4" key="1">
    <citation type="submission" date="2019-09" db="EMBL/GenBank/DDBJ databases">
        <title>Screening of Novel Bioactive Compounds from Soil-Associated.</title>
        <authorList>
            <person name="Gong X."/>
        </authorList>
    </citation>
    <scope>NUCLEOTIDE SEQUENCE [LARGE SCALE GENOMIC DNA]</scope>
    <source>
        <strain evidence="3 4">Gxj-6</strain>
    </source>
</reference>
<sequence length="112" mass="10909">MRKRTNLVKGLLVGAVLAGGAAMAAPATAAVVAPQALPTCDTITITITATVCPPSATPTPTVTTLEAPAPTSPSPNPTCTPTCATCGGPSTVTYGRRLLNVGLLVGLGIGIG</sequence>
<dbReference type="RefSeq" id="WP_150933440.1">
    <property type="nucleotide sequence ID" value="NZ_VYTZ01000004.1"/>
</dbReference>
<keyword evidence="4" id="KW-1185">Reference proteome</keyword>
<feature type="compositionally biased region" description="Low complexity" evidence="1">
    <location>
        <begin position="57"/>
        <end position="69"/>
    </location>
</feature>
<keyword evidence="2" id="KW-0732">Signal</keyword>
<protein>
    <submittedName>
        <fullName evidence="3">Uncharacterized protein</fullName>
    </submittedName>
</protein>
<evidence type="ECO:0000256" key="2">
    <source>
        <dbReference type="SAM" id="SignalP"/>
    </source>
</evidence>
<feature type="region of interest" description="Disordered" evidence="1">
    <location>
        <begin position="57"/>
        <end position="77"/>
    </location>
</feature>
<evidence type="ECO:0000256" key="1">
    <source>
        <dbReference type="SAM" id="MobiDB-lite"/>
    </source>
</evidence>
<evidence type="ECO:0000313" key="3">
    <source>
        <dbReference type="EMBL" id="KAA9378830.1"/>
    </source>
</evidence>
<dbReference type="Proteomes" id="UP000327011">
    <property type="component" value="Unassembled WGS sequence"/>
</dbReference>
<gene>
    <name evidence="3" type="ORF">F5972_11325</name>
</gene>
<proteinExistence type="predicted"/>
<organism evidence="3 4">
    <name type="scientific">Microbispora cellulosiformans</name>
    <dbReference type="NCBI Taxonomy" id="2614688"/>
    <lineage>
        <taxon>Bacteria</taxon>
        <taxon>Bacillati</taxon>
        <taxon>Actinomycetota</taxon>
        <taxon>Actinomycetes</taxon>
        <taxon>Streptosporangiales</taxon>
        <taxon>Streptosporangiaceae</taxon>
        <taxon>Microbispora</taxon>
    </lineage>
</organism>
<evidence type="ECO:0000313" key="4">
    <source>
        <dbReference type="Proteomes" id="UP000327011"/>
    </source>
</evidence>